<dbReference type="GO" id="GO:0016491">
    <property type="term" value="F:oxidoreductase activity"/>
    <property type="evidence" value="ECO:0007669"/>
    <property type="project" value="UniProtKB-KW"/>
</dbReference>
<dbReference type="PRINTS" id="PR00080">
    <property type="entry name" value="SDRFAMILY"/>
</dbReference>
<accession>Q8TR63</accession>
<dbReference type="PANTHER" id="PTHR42901">
    <property type="entry name" value="ALCOHOL DEHYDROGENASE"/>
    <property type="match status" value="1"/>
</dbReference>
<dbReference type="Pfam" id="PF00106">
    <property type="entry name" value="adh_short"/>
    <property type="match status" value="1"/>
</dbReference>
<gene>
    <name evidence="4" type="ordered locus">MA_1321</name>
</gene>
<organism evidence="4 5">
    <name type="scientific">Methanosarcina acetivorans (strain ATCC 35395 / DSM 2834 / JCM 12185 / C2A)</name>
    <dbReference type="NCBI Taxonomy" id="188937"/>
    <lineage>
        <taxon>Archaea</taxon>
        <taxon>Methanobacteriati</taxon>
        <taxon>Methanobacteriota</taxon>
        <taxon>Stenosarchaea group</taxon>
        <taxon>Methanomicrobia</taxon>
        <taxon>Methanosarcinales</taxon>
        <taxon>Methanosarcinaceae</taxon>
        <taxon>Methanosarcina</taxon>
    </lineage>
</organism>
<dbReference type="EnsemblBacteria" id="AAM04737">
    <property type="protein sequence ID" value="AAM04737"/>
    <property type="gene ID" value="MA_1321"/>
</dbReference>
<comment type="similarity">
    <text evidence="1 3">Belongs to the short-chain dehydrogenases/reductases (SDR) family.</text>
</comment>
<dbReference type="AlphaFoldDB" id="Q8TR63"/>
<dbReference type="Gene3D" id="3.40.50.720">
    <property type="entry name" value="NAD(P)-binding Rossmann-like Domain"/>
    <property type="match status" value="1"/>
</dbReference>
<protein>
    <submittedName>
        <fullName evidence="4">Short chain dehydrogenase</fullName>
    </submittedName>
</protein>
<sequence length="269" mass="30085">MRSKFSQLGEIMSKTILITGAGHGFGKGTAFGLARAGHKVIAAAQIWPQVWDLRTEAKEQALELEVIKLDIRDEIDRQHALTYDIDILVNNAGIMESGAMAEIPMERVRESFETNVFGHLELTQGFVRKMIKQGHGKVVWISSMGGILKVPFLGAYCATKHAIEAIAWIMKEELAPYGVKVATINPGAYRTGFNDTGAESAYQWYDPEKGLIKLPDYRDALSQQYDPQEMIDVMVEVIPSDDHLYRTVKPETTADIMKQVQANEWKAKV</sequence>
<dbReference type="KEGG" id="mac:MA_1321"/>
<dbReference type="STRING" id="188937.MA_1321"/>
<dbReference type="PANTHER" id="PTHR42901:SF1">
    <property type="entry name" value="ALCOHOL DEHYDROGENASE"/>
    <property type="match status" value="1"/>
</dbReference>
<evidence type="ECO:0000313" key="5">
    <source>
        <dbReference type="Proteomes" id="UP000002487"/>
    </source>
</evidence>
<dbReference type="CDD" id="cd05374">
    <property type="entry name" value="17beta-HSD-like_SDR_c"/>
    <property type="match status" value="1"/>
</dbReference>
<reference evidence="4 5" key="1">
    <citation type="journal article" date="2002" name="Genome Res.">
        <title>The genome of Methanosarcina acetivorans reveals extensive metabolic and physiological diversity.</title>
        <authorList>
            <person name="Galagan J.E."/>
            <person name="Nusbaum C."/>
            <person name="Roy A."/>
            <person name="Endrizzi M.G."/>
            <person name="Macdonald P."/>
            <person name="FitzHugh W."/>
            <person name="Calvo S."/>
            <person name="Engels R."/>
            <person name="Smirnov S."/>
            <person name="Atnoor D."/>
            <person name="Brown A."/>
            <person name="Allen N."/>
            <person name="Naylor J."/>
            <person name="Stange-Thomann N."/>
            <person name="DeArellano K."/>
            <person name="Johnson R."/>
            <person name="Linton L."/>
            <person name="McEwan P."/>
            <person name="McKernan K."/>
            <person name="Talamas J."/>
            <person name="Tirrell A."/>
            <person name="Ye W."/>
            <person name="Zimmer A."/>
            <person name="Barber R.D."/>
            <person name="Cann I."/>
            <person name="Graham D.E."/>
            <person name="Grahame D.A."/>
            <person name="Guss A."/>
            <person name="Hedderich R."/>
            <person name="Ingram-Smith C."/>
            <person name="Kuettner C.H."/>
            <person name="Krzycki J.A."/>
            <person name="Leigh J.A."/>
            <person name="Li W."/>
            <person name="Liu J."/>
            <person name="Mukhopadhyay B."/>
            <person name="Reeve J.N."/>
            <person name="Smith K."/>
            <person name="Springer T.A."/>
            <person name="Umayam L.A."/>
            <person name="White O."/>
            <person name="White R.H."/>
            <person name="de Macario E.C."/>
            <person name="Ferry J.G."/>
            <person name="Jarrell K.F."/>
            <person name="Jing H."/>
            <person name="Macario A.J.L."/>
            <person name="Paulsen I."/>
            <person name="Pritchett M."/>
            <person name="Sowers K.R."/>
            <person name="Swanson R.V."/>
            <person name="Zinder S.H."/>
            <person name="Lander E."/>
            <person name="Metcalf W.W."/>
            <person name="Birren B."/>
        </authorList>
    </citation>
    <scope>NUCLEOTIDE SEQUENCE [LARGE SCALE GENOMIC DNA]</scope>
    <source>
        <strain evidence="5">ATCC 35395 / DSM 2834 / JCM 12185 / C2A</strain>
    </source>
</reference>
<dbReference type="HOGENOM" id="CLU_010194_2_9_2"/>
<dbReference type="InterPro" id="IPR036291">
    <property type="entry name" value="NAD(P)-bd_dom_sf"/>
</dbReference>
<evidence type="ECO:0000313" key="4">
    <source>
        <dbReference type="EMBL" id="AAM04737.1"/>
    </source>
</evidence>
<dbReference type="EMBL" id="AE010299">
    <property type="protein sequence ID" value="AAM04737.1"/>
    <property type="molecule type" value="Genomic_DNA"/>
</dbReference>
<dbReference type="SUPFAM" id="SSF51735">
    <property type="entry name" value="NAD(P)-binding Rossmann-fold domains"/>
    <property type="match status" value="1"/>
</dbReference>
<keyword evidence="2" id="KW-0560">Oxidoreductase</keyword>
<dbReference type="PhylomeDB" id="Q8TR63"/>
<dbReference type="NCBIfam" id="NF006776">
    <property type="entry name" value="PRK09291.1"/>
    <property type="match status" value="1"/>
</dbReference>
<dbReference type="InParanoid" id="Q8TR63"/>
<keyword evidence="5" id="KW-1185">Reference proteome</keyword>
<dbReference type="InterPro" id="IPR002347">
    <property type="entry name" value="SDR_fam"/>
</dbReference>
<evidence type="ECO:0000256" key="1">
    <source>
        <dbReference type="ARBA" id="ARBA00006484"/>
    </source>
</evidence>
<evidence type="ECO:0000256" key="2">
    <source>
        <dbReference type="ARBA" id="ARBA00023002"/>
    </source>
</evidence>
<name>Q8TR63_METAC</name>
<evidence type="ECO:0000256" key="3">
    <source>
        <dbReference type="RuleBase" id="RU000363"/>
    </source>
</evidence>
<dbReference type="FunFam" id="3.40.50.720:FF:000921">
    <property type="entry name" value="Putative short chain dehydrogenase"/>
    <property type="match status" value="1"/>
</dbReference>
<dbReference type="PRINTS" id="PR00081">
    <property type="entry name" value="GDHRDH"/>
</dbReference>
<proteinExistence type="inferred from homology"/>
<dbReference type="Proteomes" id="UP000002487">
    <property type="component" value="Chromosome"/>
</dbReference>